<evidence type="ECO:0000313" key="2">
    <source>
        <dbReference type="Proteomes" id="UP000835052"/>
    </source>
</evidence>
<organism evidence="1 2">
    <name type="scientific">Caenorhabditis auriculariae</name>
    <dbReference type="NCBI Taxonomy" id="2777116"/>
    <lineage>
        <taxon>Eukaryota</taxon>
        <taxon>Metazoa</taxon>
        <taxon>Ecdysozoa</taxon>
        <taxon>Nematoda</taxon>
        <taxon>Chromadorea</taxon>
        <taxon>Rhabditida</taxon>
        <taxon>Rhabditina</taxon>
        <taxon>Rhabditomorpha</taxon>
        <taxon>Rhabditoidea</taxon>
        <taxon>Rhabditidae</taxon>
        <taxon>Peloderinae</taxon>
        <taxon>Caenorhabditis</taxon>
    </lineage>
</organism>
<name>A0A8S1HFI3_9PELO</name>
<accession>A0A8S1HFI3</accession>
<proteinExistence type="predicted"/>
<dbReference type="Proteomes" id="UP000835052">
    <property type="component" value="Unassembled WGS sequence"/>
</dbReference>
<keyword evidence="2" id="KW-1185">Reference proteome</keyword>
<evidence type="ECO:0000313" key="1">
    <source>
        <dbReference type="EMBL" id="CAD6193091.1"/>
    </source>
</evidence>
<sequence>MTDHESPFKRKSSFRRLLTSSLRRSKRFFSRNNFPDDIPEEGSETVFLVRGASVENLRVVGHYNYDHVFTSKPIEPPRECPMVRYFPKEGKSYDKTCQLHSFERKRRSHQLFGADHHAMEALFCPLQASQVELEFKSVAQHETIIRIHAPSGETSPYLYPNSHRTASFTPTAAGCGHGNWIVEIAIRTGCRFKHIATETLNLKGHGLREYIIQTDYTLAQGERLWIDHVN</sequence>
<dbReference type="EMBL" id="CAJGYM010000032">
    <property type="protein sequence ID" value="CAD6193091.1"/>
    <property type="molecule type" value="Genomic_DNA"/>
</dbReference>
<dbReference type="OrthoDB" id="5777586at2759"/>
<reference evidence="1" key="1">
    <citation type="submission" date="2020-10" db="EMBL/GenBank/DDBJ databases">
        <authorList>
            <person name="Kikuchi T."/>
        </authorList>
    </citation>
    <scope>NUCLEOTIDE SEQUENCE</scope>
    <source>
        <strain evidence="1">NKZ352</strain>
    </source>
</reference>
<dbReference type="AlphaFoldDB" id="A0A8S1HFI3"/>
<protein>
    <submittedName>
        <fullName evidence="1">Uncharacterized protein</fullName>
    </submittedName>
</protein>
<gene>
    <name evidence="1" type="ORF">CAUJ_LOCUS9010</name>
</gene>
<comment type="caution">
    <text evidence="1">The sequence shown here is derived from an EMBL/GenBank/DDBJ whole genome shotgun (WGS) entry which is preliminary data.</text>
</comment>